<dbReference type="RefSeq" id="WP_188673645.1">
    <property type="nucleotide sequence ID" value="NZ_BMKA01000002.1"/>
</dbReference>
<evidence type="ECO:0008006" key="4">
    <source>
        <dbReference type="Google" id="ProtNLM"/>
    </source>
</evidence>
<keyword evidence="1" id="KW-0472">Membrane</keyword>
<feature type="transmembrane region" description="Helical" evidence="1">
    <location>
        <begin position="96"/>
        <end position="117"/>
    </location>
</feature>
<evidence type="ECO:0000256" key="1">
    <source>
        <dbReference type="SAM" id="Phobius"/>
    </source>
</evidence>
<protein>
    <recommendedName>
        <fullName evidence="4">OmpR/PhoB-type domain-containing protein</fullName>
    </recommendedName>
</protein>
<accession>A0A916QWF9</accession>
<reference evidence="2" key="2">
    <citation type="submission" date="2020-09" db="EMBL/GenBank/DDBJ databases">
        <authorList>
            <person name="Sun Q."/>
            <person name="Zhou Y."/>
        </authorList>
    </citation>
    <scope>NUCLEOTIDE SEQUENCE</scope>
    <source>
        <strain evidence="2">CGMCC 1.15880</strain>
    </source>
</reference>
<dbReference type="Gene3D" id="1.10.10.10">
    <property type="entry name" value="Winged helix-like DNA-binding domain superfamily/Winged helix DNA-binding domain"/>
    <property type="match status" value="1"/>
</dbReference>
<name>A0A916QWF9_9RHOB</name>
<dbReference type="Proteomes" id="UP000628017">
    <property type="component" value="Unassembled WGS sequence"/>
</dbReference>
<sequence>MPDPISLDTDAAPTRLLHRLKPRNVVVSGSVLVLLLILVTAVVLFMALPDANAFNDRVARIFAENDALTTGEQIKLLEILAQSGTAFADVLQSYRLIIFILLLLASALLLSALYFLFTNYGLSRRLDEIEQFGIHITSLIVSRDERVVYINNMEFDLTESICETLSVLCEARLDDEVITGAELESMISGKNAADCEEAAGATRIKRLRDQLGNQLVSHLLVKNISRKGYTLSIDRDVIRML</sequence>
<dbReference type="GO" id="GO:0003677">
    <property type="term" value="F:DNA binding"/>
    <property type="evidence" value="ECO:0007669"/>
    <property type="project" value="InterPro"/>
</dbReference>
<keyword evidence="3" id="KW-1185">Reference proteome</keyword>
<dbReference type="EMBL" id="BMKA01000002">
    <property type="protein sequence ID" value="GGA17854.1"/>
    <property type="molecule type" value="Genomic_DNA"/>
</dbReference>
<reference evidence="2" key="1">
    <citation type="journal article" date="2014" name="Int. J. Syst. Evol. Microbiol.">
        <title>Complete genome sequence of Corynebacterium casei LMG S-19264T (=DSM 44701T), isolated from a smear-ripened cheese.</title>
        <authorList>
            <consortium name="US DOE Joint Genome Institute (JGI-PGF)"/>
            <person name="Walter F."/>
            <person name="Albersmeier A."/>
            <person name="Kalinowski J."/>
            <person name="Ruckert C."/>
        </authorList>
    </citation>
    <scope>NUCLEOTIDE SEQUENCE</scope>
    <source>
        <strain evidence="2">CGMCC 1.15880</strain>
    </source>
</reference>
<evidence type="ECO:0000313" key="2">
    <source>
        <dbReference type="EMBL" id="GGA17854.1"/>
    </source>
</evidence>
<dbReference type="InterPro" id="IPR016032">
    <property type="entry name" value="Sig_transdc_resp-reg_C-effctor"/>
</dbReference>
<organism evidence="2 3">
    <name type="scientific">Neptunicoccus cionae</name>
    <dbReference type="NCBI Taxonomy" id="2035344"/>
    <lineage>
        <taxon>Bacteria</taxon>
        <taxon>Pseudomonadati</taxon>
        <taxon>Pseudomonadota</taxon>
        <taxon>Alphaproteobacteria</taxon>
        <taxon>Rhodobacterales</taxon>
        <taxon>Paracoccaceae</taxon>
        <taxon>Neptunicoccus</taxon>
    </lineage>
</organism>
<dbReference type="SUPFAM" id="SSF46894">
    <property type="entry name" value="C-terminal effector domain of the bipartite response regulators"/>
    <property type="match status" value="1"/>
</dbReference>
<evidence type="ECO:0000313" key="3">
    <source>
        <dbReference type="Proteomes" id="UP000628017"/>
    </source>
</evidence>
<feature type="transmembrane region" description="Helical" evidence="1">
    <location>
        <begin position="25"/>
        <end position="48"/>
    </location>
</feature>
<gene>
    <name evidence="2" type="ORF">GCM10011498_18090</name>
</gene>
<dbReference type="GO" id="GO:0006355">
    <property type="term" value="P:regulation of DNA-templated transcription"/>
    <property type="evidence" value="ECO:0007669"/>
    <property type="project" value="InterPro"/>
</dbReference>
<dbReference type="InterPro" id="IPR036388">
    <property type="entry name" value="WH-like_DNA-bd_sf"/>
</dbReference>
<keyword evidence="1" id="KW-1133">Transmembrane helix</keyword>
<comment type="caution">
    <text evidence="2">The sequence shown here is derived from an EMBL/GenBank/DDBJ whole genome shotgun (WGS) entry which is preliminary data.</text>
</comment>
<dbReference type="AlphaFoldDB" id="A0A916QWF9"/>
<keyword evidence="1" id="KW-0812">Transmembrane</keyword>
<proteinExistence type="predicted"/>